<evidence type="ECO:0000313" key="8">
    <source>
        <dbReference type="EMBL" id="RSH95687.1"/>
    </source>
</evidence>
<evidence type="ECO:0000256" key="3">
    <source>
        <dbReference type="ARBA" id="ARBA00023125"/>
    </source>
</evidence>
<evidence type="ECO:0000256" key="5">
    <source>
        <dbReference type="ARBA" id="ARBA00023242"/>
    </source>
</evidence>
<dbReference type="GO" id="GO:0000976">
    <property type="term" value="F:transcription cis-regulatory region binding"/>
    <property type="evidence" value="ECO:0007669"/>
    <property type="project" value="TreeGrafter"/>
</dbReference>
<evidence type="ECO:0000256" key="2">
    <source>
        <dbReference type="ARBA" id="ARBA00023015"/>
    </source>
</evidence>
<gene>
    <name evidence="8" type="ORF">EHS25_000779</name>
</gene>
<dbReference type="EMBL" id="RSCD01000001">
    <property type="protein sequence ID" value="RSH95687.1"/>
    <property type="molecule type" value="Genomic_DNA"/>
</dbReference>
<proteinExistence type="predicted"/>
<protein>
    <recommendedName>
        <fullName evidence="7">Xylanolytic transcriptional activator regulatory domain-containing protein</fullName>
    </recommendedName>
</protein>
<feature type="region of interest" description="Disordered" evidence="6">
    <location>
        <begin position="172"/>
        <end position="199"/>
    </location>
</feature>
<keyword evidence="3" id="KW-0238">DNA-binding</keyword>
<dbReference type="InterPro" id="IPR051089">
    <property type="entry name" value="prtT"/>
</dbReference>
<dbReference type="OrthoDB" id="2528779at2759"/>
<dbReference type="SMART" id="SM00906">
    <property type="entry name" value="Fungal_trans"/>
    <property type="match status" value="1"/>
</dbReference>
<keyword evidence="4" id="KW-0804">Transcription</keyword>
<evidence type="ECO:0000259" key="7">
    <source>
        <dbReference type="SMART" id="SM00906"/>
    </source>
</evidence>
<evidence type="ECO:0000256" key="6">
    <source>
        <dbReference type="SAM" id="MobiDB-lite"/>
    </source>
</evidence>
<dbReference type="PANTHER" id="PTHR31845:SF19">
    <property type="entry name" value="TRANSCRIPTION FACTOR DOMAIN-CONTAINING PROTEIN"/>
    <property type="match status" value="1"/>
</dbReference>
<dbReference type="Proteomes" id="UP000279259">
    <property type="component" value="Unassembled WGS sequence"/>
</dbReference>
<dbReference type="InterPro" id="IPR007219">
    <property type="entry name" value="XnlR_reg_dom"/>
</dbReference>
<sequence>MSSTDGQTSTIDKPKQRQACVDCRRIKVSYFDLSRPVYPLPRIVIRLSLRSPRRAAIQNVDEGRVTGPLAPNTVVAPLGINSLPQQSPVRHGLDPAMLHHTLPTAGSFAPTTSFQPDITGHSSSAALPFATGHAPAPGSTPASGFSATRSTRGAANMAVSEYLDPDIPEMGGDADGLPAADDHNLPSRSTKVDFGPSQQEREARRLFEDPIELRHLSLLEADTLVRRFHQHLNPMIALLDPKLHTLEYIRQSSSVLLTAILAAASKFFRRELHAPLLAHAQTLINRATNVGECDVGVVQALMILVYWKAPTDRTAWLKIGLSVRIGYQLGWHETHPRSLPSDEMAARKVLDPERTWYCLVCFDRMYSAIFSLPSSIRPTEFGDCEAWAREHLHLEIPVDMHLACSMVGVFRADSWSRLRRDRLDLPPAFAAGALDDLYQHVAMHAARWFAVGEGAMPLFTQPEKSLLKFFDLNHMLEIKHEILSVSPASEYEGTISECLELATKVAEQAEMMSQGGYLLYLQDAGSAALSTFGIILHRLFWKLSARQKLLVVDLIKRVLACCSKVANGDSEAATAFVARFLRRLLRAISIQTSTNTRHPTPEPGQAIETQPGADAFLGDNGLIADLAMRAIANVPARQEEFLGLTAPAEPEYPFVDEQYWATLFSFGSQNPVQPYTFSQQ</sequence>
<dbReference type="GO" id="GO:0008270">
    <property type="term" value="F:zinc ion binding"/>
    <property type="evidence" value="ECO:0007669"/>
    <property type="project" value="InterPro"/>
</dbReference>
<dbReference type="PANTHER" id="PTHR31845">
    <property type="entry name" value="FINGER DOMAIN PROTEIN, PUTATIVE-RELATED"/>
    <property type="match status" value="1"/>
</dbReference>
<organism evidence="8 9">
    <name type="scientific">Saitozyma podzolica</name>
    <dbReference type="NCBI Taxonomy" id="1890683"/>
    <lineage>
        <taxon>Eukaryota</taxon>
        <taxon>Fungi</taxon>
        <taxon>Dikarya</taxon>
        <taxon>Basidiomycota</taxon>
        <taxon>Agaricomycotina</taxon>
        <taxon>Tremellomycetes</taxon>
        <taxon>Tremellales</taxon>
        <taxon>Trimorphomycetaceae</taxon>
        <taxon>Saitozyma</taxon>
    </lineage>
</organism>
<name>A0A427YX77_9TREE</name>
<dbReference type="GO" id="GO:0000981">
    <property type="term" value="F:DNA-binding transcription factor activity, RNA polymerase II-specific"/>
    <property type="evidence" value="ECO:0007669"/>
    <property type="project" value="TreeGrafter"/>
</dbReference>
<comment type="subcellular location">
    <subcellularLocation>
        <location evidence="1">Nucleus</location>
    </subcellularLocation>
</comment>
<dbReference type="Pfam" id="PF04082">
    <property type="entry name" value="Fungal_trans"/>
    <property type="match status" value="1"/>
</dbReference>
<reference evidence="8 9" key="1">
    <citation type="submission" date="2018-11" db="EMBL/GenBank/DDBJ databases">
        <title>Genome sequence of Saitozyma podzolica DSM 27192.</title>
        <authorList>
            <person name="Aliyu H."/>
            <person name="Gorte O."/>
            <person name="Ochsenreither K."/>
        </authorList>
    </citation>
    <scope>NUCLEOTIDE SEQUENCE [LARGE SCALE GENOMIC DNA]</scope>
    <source>
        <strain evidence="8 9">DSM 27192</strain>
    </source>
</reference>
<dbReference type="GO" id="GO:0006351">
    <property type="term" value="P:DNA-templated transcription"/>
    <property type="evidence" value="ECO:0007669"/>
    <property type="project" value="InterPro"/>
</dbReference>
<dbReference type="CDD" id="cd12148">
    <property type="entry name" value="fungal_TF_MHR"/>
    <property type="match status" value="1"/>
</dbReference>
<dbReference type="AlphaFoldDB" id="A0A427YX77"/>
<evidence type="ECO:0000313" key="9">
    <source>
        <dbReference type="Proteomes" id="UP000279259"/>
    </source>
</evidence>
<comment type="caution">
    <text evidence="8">The sequence shown here is derived from an EMBL/GenBank/DDBJ whole genome shotgun (WGS) entry which is preliminary data.</text>
</comment>
<keyword evidence="5" id="KW-0539">Nucleus</keyword>
<dbReference type="STRING" id="1890683.A0A427YX77"/>
<accession>A0A427YX77</accession>
<dbReference type="GO" id="GO:0005634">
    <property type="term" value="C:nucleus"/>
    <property type="evidence" value="ECO:0007669"/>
    <property type="project" value="UniProtKB-SubCell"/>
</dbReference>
<keyword evidence="2" id="KW-0805">Transcription regulation</keyword>
<feature type="domain" description="Xylanolytic transcriptional activator regulatory" evidence="7">
    <location>
        <begin position="315"/>
        <end position="391"/>
    </location>
</feature>
<keyword evidence="9" id="KW-1185">Reference proteome</keyword>
<evidence type="ECO:0000256" key="4">
    <source>
        <dbReference type="ARBA" id="ARBA00023163"/>
    </source>
</evidence>
<evidence type="ECO:0000256" key="1">
    <source>
        <dbReference type="ARBA" id="ARBA00004123"/>
    </source>
</evidence>